<gene>
    <name evidence="1" type="ORF">I2I05_19300</name>
</gene>
<protein>
    <recommendedName>
        <fullName evidence="3">HK97 gp10 family phage protein</fullName>
    </recommendedName>
</protein>
<comment type="caution">
    <text evidence="1">The sequence shown here is derived from an EMBL/GenBank/DDBJ whole genome shotgun (WGS) entry which is preliminary data.</text>
</comment>
<organism evidence="1 2">
    <name type="scientific">Hymenobacter jeongseonensis</name>
    <dbReference type="NCBI Taxonomy" id="2791027"/>
    <lineage>
        <taxon>Bacteria</taxon>
        <taxon>Pseudomonadati</taxon>
        <taxon>Bacteroidota</taxon>
        <taxon>Cytophagia</taxon>
        <taxon>Cytophagales</taxon>
        <taxon>Hymenobacteraceae</taxon>
        <taxon>Hymenobacter</taxon>
    </lineage>
</organism>
<reference evidence="1 2" key="1">
    <citation type="submission" date="2020-11" db="EMBL/GenBank/DDBJ databases">
        <authorList>
            <person name="Kim M.K."/>
        </authorList>
    </citation>
    <scope>NUCLEOTIDE SEQUENCE [LARGE SCALE GENOMIC DNA]</scope>
    <source>
        <strain evidence="1 2">BT683</strain>
    </source>
</reference>
<evidence type="ECO:0008006" key="3">
    <source>
        <dbReference type="Google" id="ProtNLM"/>
    </source>
</evidence>
<keyword evidence="2" id="KW-1185">Reference proteome</keyword>
<dbReference type="Proteomes" id="UP000597617">
    <property type="component" value="Unassembled WGS sequence"/>
</dbReference>
<dbReference type="RefSeq" id="WP_196283900.1">
    <property type="nucleotide sequence ID" value="NZ_JADQDQ010000014.1"/>
</dbReference>
<sequence>MSDFTADFQRILDEEVGNYAARALGLLTAAIQKKGLVLTEDLLKSLRTEVVAASAQHVASMGVAFEQYGRIRDMKGLNRTQAPPIEQIEAFVKKVGVGNFTYIPGYRFGQAPLSQAVAINRIAWGIARAKLRDNSQVKPKAWFAKTFYSSINRFIDAVTTRYAAQTGQHIASTLRT</sequence>
<proteinExistence type="predicted"/>
<accession>A0ABS0IMH6</accession>
<name>A0ABS0IMH6_9BACT</name>
<evidence type="ECO:0000313" key="1">
    <source>
        <dbReference type="EMBL" id="MBF9239548.1"/>
    </source>
</evidence>
<evidence type="ECO:0000313" key="2">
    <source>
        <dbReference type="Proteomes" id="UP000597617"/>
    </source>
</evidence>
<dbReference type="EMBL" id="JADQDQ010000014">
    <property type="protein sequence ID" value="MBF9239548.1"/>
    <property type="molecule type" value="Genomic_DNA"/>
</dbReference>